<keyword evidence="2" id="KW-0472">Membrane</keyword>
<keyword evidence="3" id="KW-0732">Signal</keyword>
<feature type="compositionally biased region" description="Acidic residues" evidence="1">
    <location>
        <begin position="353"/>
        <end position="370"/>
    </location>
</feature>
<feature type="transmembrane region" description="Helical" evidence="2">
    <location>
        <begin position="285"/>
        <end position="303"/>
    </location>
</feature>
<name>A0ABR3QIX8_9PLEO</name>
<evidence type="ECO:0000256" key="3">
    <source>
        <dbReference type="SAM" id="SignalP"/>
    </source>
</evidence>
<accession>A0ABR3QIX8</accession>
<feature type="chain" id="PRO_5046460405" evidence="3">
    <location>
        <begin position="21"/>
        <end position="438"/>
    </location>
</feature>
<dbReference type="Proteomes" id="UP001521785">
    <property type="component" value="Unassembled WGS sequence"/>
</dbReference>
<organism evidence="4 5">
    <name type="scientific">Paraconiothyrium brasiliense</name>
    <dbReference type="NCBI Taxonomy" id="300254"/>
    <lineage>
        <taxon>Eukaryota</taxon>
        <taxon>Fungi</taxon>
        <taxon>Dikarya</taxon>
        <taxon>Ascomycota</taxon>
        <taxon>Pezizomycotina</taxon>
        <taxon>Dothideomycetes</taxon>
        <taxon>Pleosporomycetidae</taxon>
        <taxon>Pleosporales</taxon>
        <taxon>Massarineae</taxon>
        <taxon>Didymosphaeriaceae</taxon>
        <taxon>Paraconiothyrium</taxon>
    </lineage>
</organism>
<keyword evidence="2" id="KW-1133">Transmembrane helix</keyword>
<evidence type="ECO:0000313" key="5">
    <source>
        <dbReference type="Proteomes" id="UP001521785"/>
    </source>
</evidence>
<feature type="signal peptide" evidence="3">
    <location>
        <begin position="1"/>
        <end position="20"/>
    </location>
</feature>
<dbReference type="EMBL" id="JAKJXO020000022">
    <property type="protein sequence ID" value="KAL1591918.1"/>
    <property type="molecule type" value="Genomic_DNA"/>
</dbReference>
<proteinExistence type="predicted"/>
<gene>
    <name evidence="4" type="ORF">SLS60_011510</name>
</gene>
<keyword evidence="2" id="KW-0812">Transmembrane</keyword>
<protein>
    <submittedName>
        <fullName evidence="4">Uncharacterized protein</fullName>
    </submittedName>
</protein>
<evidence type="ECO:0000313" key="4">
    <source>
        <dbReference type="EMBL" id="KAL1591918.1"/>
    </source>
</evidence>
<reference evidence="4 5" key="1">
    <citation type="submission" date="2024-02" db="EMBL/GenBank/DDBJ databases">
        <title>De novo assembly and annotation of 12 fungi associated with fruit tree decline syndrome in Ontario, Canada.</title>
        <authorList>
            <person name="Sulman M."/>
            <person name="Ellouze W."/>
            <person name="Ilyukhin E."/>
        </authorList>
    </citation>
    <scope>NUCLEOTIDE SEQUENCE [LARGE SCALE GENOMIC DNA]</scope>
    <source>
        <strain evidence="4 5">M42-189</strain>
    </source>
</reference>
<sequence>MLTPLLLAFAVLTQSSFTTAASSVTWLQPQRSAIVKLSTPGYPSKGPSGQHAILIKFELSSDNKTLLLDDTPFLPLQNYYIPPRLSAYHVPDDIKKDAMIAIAEGKAEGKGSIRGQRLELDYDRLVEGDPTGGPPYYNHQPILRFRLMGFGRDGADTLLDPQEQDIVQVSMRDQNQGGWSNDAARSYTIDNIAFLPTEKVYAELSTSLGDHMGPEADQEKECTRKNWKCPDEGVFEAGSPYRTPYRFIWRRRYDRYGRIGSLRHAFVEQWENSKQKAYDDPRNSALVALGVLLVTVLAIVSGLKSRAQRAAAAKEPTKKHWTEREAEKAARKADKAAQKAEAKEGEDHRHEKDEDEEEEEEEEESEDEDAVWMSEMAAQSGEVQMTIDETSNLIDLMSDDEGGLDAAAAIPTDKLLNIEPKKEKTNKKRVAFKADADE</sequence>
<feature type="region of interest" description="Disordered" evidence="1">
    <location>
        <begin position="310"/>
        <end position="370"/>
    </location>
</feature>
<comment type="caution">
    <text evidence="4">The sequence shown here is derived from an EMBL/GenBank/DDBJ whole genome shotgun (WGS) entry which is preliminary data.</text>
</comment>
<keyword evidence="5" id="KW-1185">Reference proteome</keyword>
<evidence type="ECO:0000256" key="1">
    <source>
        <dbReference type="SAM" id="MobiDB-lite"/>
    </source>
</evidence>
<feature type="compositionally biased region" description="Basic and acidic residues" evidence="1">
    <location>
        <begin position="315"/>
        <end position="352"/>
    </location>
</feature>
<evidence type="ECO:0000256" key="2">
    <source>
        <dbReference type="SAM" id="Phobius"/>
    </source>
</evidence>